<dbReference type="Gene3D" id="3.40.30.10">
    <property type="entry name" value="Glutaredoxin"/>
    <property type="match status" value="1"/>
</dbReference>
<reference evidence="5 6" key="1">
    <citation type="journal article" date="2016" name="Genome Announc.">
        <title>Complete Genome Sequence of Aurantimicrobium minutum Type Strain KNCT, a Planktonic Ultramicrobacterium Isolated from River Water.</title>
        <authorList>
            <person name="Nakai R."/>
            <person name="Fujisawa T."/>
            <person name="Nakamura Y."/>
            <person name="Nishide H."/>
            <person name="Uchiyama I."/>
            <person name="Baba T."/>
            <person name="Toyoda A."/>
            <person name="Fujiyama A."/>
            <person name="Naganuma T."/>
            <person name="Niki H."/>
        </authorList>
    </citation>
    <scope>NUCLEOTIDE SEQUENCE [LARGE SCALE GENOMIC DNA]</scope>
    <source>
        <strain evidence="5 6">KNC</strain>
    </source>
</reference>
<dbReference type="InterPro" id="IPR036249">
    <property type="entry name" value="Thioredoxin-like_sf"/>
</dbReference>
<gene>
    <name evidence="5" type="ORF">AUMI_17900</name>
</gene>
<dbReference type="SUPFAM" id="SSF52833">
    <property type="entry name" value="Thioredoxin-like"/>
    <property type="match status" value="1"/>
</dbReference>
<evidence type="ECO:0000259" key="4">
    <source>
        <dbReference type="PROSITE" id="PS51352"/>
    </source>
</evidence>
<protein>
    <submittedName>
        <fullName evidence="5">Putative thioredoxin</fullName>
    </submittedName>
</protein>
<dbReference type="Pfam" id="PF00085">
    <property type="entry name" value="Thioredoxin"/>
    <property type="match status" value="1"/>
</dbReference>
<dbReference type="GO" id="GO:0015035">
    <property type="term" value="F:protein-disulfide reductase activity"/>
    <property type="evidence" value="ECO:0007669"/>
    <property type="project" value="TreeGrafter"/>
</dbReference>
<keyword evidence="2" id="KW-0676">Redox-active center</keyword>
<dbReference type="GO" id="GO:0005737">
    <property type="term" value="C:cytoplasm"/>
    <property type="evidence" value="ECO:0007669"/>
    <property type="project" value="TreeGrafter"/>
</dbReference>
<comment type="similarity">
    <text evidence="1">Belongs to the thioredoxin family.</text>
</comment>
<organism evidence="5 6">
    <name type="scientific">Aurantimicrobium minutum</name>
    <dbReference type="NCBI Taxonomy" id="708131"/>
    <lineage>
        <taxon>Bacteria</taxon>
        <taxon>Bacillati</taxon>
        <taxon>Actinomycetota</taxon>
        <taxon>Actinomycetes</taxon>
        <taxon>Micrococcales</taxon>
        <taxon>Microbacteriaceae</taxon>
        <taxon>Aurantimicrobium</taxon>
    </lineage>
</organism>
<evidence type="ECO:0000256" key="3">
    <source>
        <dbReference type="SAM" id="MobiDB-lite"/>
    </source>
</evidence>
<dbReference type="KEGG" id="amin:AUMI_17900"/>
<feature type="region of interest" description="Disordered" evidence="3">
    <location>
        <begin position="23"/>
        <end position="46"/>
    </location>
</feature>
<feature type="domain" description="Thioredoxin" evidence="4">
    <location>
        <begin position="45"/>
        <end position="164"/>
    </location>
</feature>
<dbReference type="AlphaFoldDB" id="A0A173LWU8"/>
<evidence type="ECO:0000313" key="5">
    <source>
        <dbReference type="EMBL" id="BAU99332.1"/>
    </source>
</evidence>
<dbReference type="Proteomes" id="UP000243847">
    <property type="component" value="Chromosome sequence1"/>
</dbReference>
<dbReference type="PROSITE" id="PS51352">
    <property type="entry name" value="THIOREDOXIN_2"/>
    <property type="match status" value="1"/>
</dbReference>
<sequence length="328" mass="34103">MSMPSLPNLRGAVDLSSLVNRPAPGSVNTAGGTRAPGEPSAPVSAGTSVPVPQLVLEGTDTNFTAILDLSNQVPVIVDLWADEAPQCAELSPILEKVVLAFEGRLILVRVNAVENPQLAQAFQAQTVPTTAAVLAGRPLPLFAGVAAEADIQNLFEQVLELAAQNGVVGIAKPAGAPAGEAGAPVEPPAPALPPLHQEAFDAAERGDYPAAIVAWEKALKQNPNDADAKAGLAQISLLHRLQGKAMADIRAAAAANPQGLAQQLDVADLDVSGGHIEDAFDRLLVLFPTLDQDGKNVVRARLLELFEVVGVTDPVVNAARMRLTNLLY</sequence>
<accession>A0A173LWU8</accession>
<name>A0A173LWU8_9MICO</name>
<dbReference type="InterPro" id="IPR013766">
    <property type="entry name" value="Thioredoxin_domain"/>
</dbReference>
<dbReference type="OrthoDB" id="5181746at2"/>
<dbReference type="CDD" id="cd02956">
    <property type="entry name" value="ybbN"/>
    <property type="match status" value="1"/>
</dbReference>
<dbReference type="Pfam" id="PF14561">
    <property type="entry name" value="TPR_20"/>
    <property type="match status" value="1"/>
</dbReference>
<dbReference type="PANTHER" id="PTHR45663:SF11">
    <property type="entry name" value="GEO12009P1"/>
    <property type="match status" value="1"/>
</dbReference>
<dbReference type="Gene3D" id="1.25.40.10">
    <property type="entry name" value="Tetratricopeptide repeat domain"/>
    <property type="match status" value="2"/>
</dbReference>
<dbReference type="PANTHER" id="PTHR45663">
    <property type="entry name" value="GEO12009P1"/>
    <property type="match status" value="1"/>
</dbReference>
<evidence type="ECO:0000256" key="1">
    <source>
        <dbReference type="ARBA" id="ARBA00008987"/>
    </source>
</evidence>
<evidence type="ECO:0000256" key="2">
    <source>
        <dbReference type="ARBA" id="ARBA00023284"/>
    </source>
</evidence>
<dbReference type="RefSeq" id="WP_096381601.1">
    <property type="nucleotide sequence ID" value="NZ_AP017457.1"/>
</dbReference>
<dbReference type="GeneID" id="80451984"/>
<dbReference type="EMBL" id="AP017457">
    <property type="protein sequence ID" value="BAU99332.1"/>
    <property type="molecule type" value="Genomic_DNA"/>
</dbReference>
<dbReference type="GO" id="GO:0006950">
    <property type="term" value="P:response to stress"/>
    <property type="evidence" value="ECO:0007669"/>
    <property type="project" value="UniProtKB-ARBA"/>
</dbReference>
<evidence type="ECO:0000313" key="6">
    <source>
        <dbReference type="Proteomes" id="UP000243847"/>
    </source>
</evidence>
<dbReference type="SUPFAM" id="SSF48452">
    <property type="entry name" value="TPR-like"/>
    <property type="match status" value="1"/>
</dbReference>
<proteinExistence type="inferred from homology"/>
<dbReference type="InterPro" id="IPR011990">
    <property type="entry name" value="TPR-like_helical_dom_sf"/>
</dbReference>